<evidence type="ECO:0000313" key="2">
    <source>
        <dbReference type="EMBL" id="KAF9118830.1"/>
    </source>
</evidence>
<organism evidence="2 3">
    <name type="scientific">Linnemannia schmuckeri</name>
    <dbReference type="NCBI Taxonomy" id="64567"/>
    <lineage>
        <taxon>Eukaryota</taxon>
        <taxon>Fungi</taxon>
        <taxon>Fungi incertae sedis</taxon>
        <taxon>Mucoromycota</taxon>
        <taxon>Mortierellomycotina</taxon>
        <taxon>Mortierellomycetes</taxon>
        <taxon>Mortierellales</taxon>
        <taxon>Mortierellaceae</taxon>
        <taxon>Linnemannia</taxon>
    </lineage>
</organism>
<comment type="caution">
    <text evidence="2">The sequence shown here is derived from an EMBL/GenBank/DDBJ whole genome shotgun (WGS) entry which is preliminary data.</text>
</comment>
<feature type="non-terminal residue" evidence="2">
    <location>
        <position position="158"/>
    </location>
</feature>
<evidence type="ECO:0000313" key="3">
    <source>
        <dbReference type="Proteomes" id="UP000748756"/>
    </source>
</evidence>
<accession>A0A9P5UUF0</accession>
<evidence type="ECO:0000256" key="1">
    <source>
        <dbReference type="SAM" id="MobiDB-lite"/>
    </source>
</evidence>
<proteinExistence type="predicted"/>
<dbReference type="Proteomes" id="UP000748756">
    <property type="component" value="Unassembled WGS sequence"/>
</dbReference>
<gene>
    <name evidence="2" type="ORF">BG015_006506</name>
</gene>
<dbReference type="EMBL" id="JAAAUQ010003119">
    <property type="protein sequence ID" value="KAF9118830.1"/>
    <property type="molecule type" value="Genomic_DNA"/>
</dbReference>
<name>A0A9P5UUF0_9FUNG</name>
<reference evidence="2" key="1">
    <citation type="journal article" date="2020" name="Fungal Divers.">
        <title>Resolving the Mortierellaceae phylogeny through synthesis of multi-gene phylogenetics and phylogenomics.</title>
        <authorList>
            <person name="Vandepol N."/>
            <person name="Liber J."/>
            <person name="Desiro A."/>
            <person name="Na H."/>
            <person name="Kennedy M."/>
            <person name="Barry K."/>
            <person name="Grigoriev I.V."/>
            <person name="Miller A.N."/>
            <person name="O'Donnell K."/>
            <person name="Stajich J.E."/>
            <person name="Bonito G."/>
        </authorList>
    </citation>
    <scope>NUCLEOTIDE SEQUENCE</scope>
    <source>
        <strain evidence="2">NRRL 6426</strain>
    </source>
</reference>
<dbReference type="AlphaFoldDB" id="A0A9P5UUF0"/>
<keyword evidence="3" id="KW-1185">Reference proteome</keyword>
<feature type="compositionally biased region" description="Low complexity" evidence="1">
    <location>
        <begin position="23"/>
        <end position="36"/>
    </location>
</feature>
<sequence length="158" mass="17665">MWQESMMQTLWFPPPLRREQTNQQKQQPLGRQGQQPIHLDQPKQPAPKPLSISPKTLASLPLKPATSVTPPAPSKNVNDKVKTSQSQYRSIFPTSLSPERSSSPPSDLENHKGYWRNPINRSIKKWAIKGNNLARAMIPSEAKSSGGINKVYEEAAGF</sequence>
<protein>
    <submittedName>
        <fullName evidence="2">Uncharacterized protein</fullName>
    </submittedName>
</protein>
<feature type="region of interest" description="Disordered" evidence="1">
    <location>
        <begin position="1"/>
        <end position="113"/>
    </location>
</feature>
<feature type="compositionally biased region" description="Low complexity" evidence="1">
    <location>
        <begin position="93"/>
        <end position="106"/>
    </location>
</feature>